<dbReference type="Proteomes" id="UP000887579">
    <property type="component" value="Unplaced"/>
</dbReference>
<reference evidence="2" key="1">
    <citation type="submission" date="2022-11" db="UniProtKB">
        <authorList>
            <consortium name="WormBaseParasite"/>
        </authorList>
    </citation>
    <scope>IDENTIFICATION</scope>
</reference>
<accession>A0AC34G2J9</accession>
<evidence type="ECO:0000313" key="1">
    <source>
        <dbReference type="Proteomes" id="UP000887579"/>
    </source>
</evidence>
<organism evidence="1 2">
    <name type="scientific">Panagrolaimus sp. ES5</name>
    <dbReference type="NCBI Taxonomy" id="591445"/>
    <lineage>
        <taxon>Eukaryota</taxon>
        <taxon>Metazoa</taxon>
        <taxon>Ecdysozoa</taxon>
        <taxon>Nematoda</taxon>
        <taxon>Chromadorea</taxon>
        <taxon>Rhabditida</taxon>
        <taxon>Tylenchina</taxon>
        <taxon>Panagrolaimomorpha</taxon>
        <taxon>Panagrolaimoidea</taxon>
        <taxon>Panagrolaimidae</taxon>
        <taxon>Panagrolaimus</taxon>
    </lineage>
</organism>
<name>A0AC34G2J9_9BILA</name>
<evidence type="ECO:0000313" key="2">
    <source>
        <dbReference type="WBParaSite" id="ES5_v2.g23708.t1"/>
    </source>
</evidence>
<sequence length="78" mass="8839">MIFGKAQKNQLWVSLIEKGFAKICGNYAALQSGRTIEGMKILTGAPCKEISLYPKENEDNFETQHKFNELWTTLLSSK</sequence>
<dbReference type="WBParaSite" id="ES5_v2.g23708.t1">
    <property type="protein sequence ID" value="ES5_v2.g23708.t1"/>
    <property type="gene ID" value="ES5_v2.g23708"/>
</dbReference>
<protein>
    <submittedName>
        <fullName evidence="2">Calpain catalytic domain-containing protein</fullName>
    </submittedName>
</protein>
<proteinExistence type="predicted"/>